<keyword evidence="7" id="KW-0143">Chaperone</keyword>
<dbReference type="PANTHER" id="PTHR47861">
    <property type="entry name" value="FKBP-TYPE PEPTIDYL-PROLYL CIS-TRANS ISOMERASE SLYD"/>
    <property type="match status" value="1"/>
</dbReference>
<comment type="caution">
    <text evidence="9">The sequence shown here is derived from an EMBL/GenBank/DDBJ whole genome shotgun (WGS) entry which is preliminary data.</text>
</comment>
<dbReference type="AlphaFoldDB" id="E0NVC7"/>
<dbReference type="GO" id="GO:0005737">
    <property type="term" value="C:cytoplasm"/>
    <property type="evidence" value="ECO:0007669"/>
    <property type="project" value="UniProtKB-SubCell"/>
</dbReference>
<keyword evidence="10" id="KW-1185">Reference proteome</keyword>
<evidence type="ECO:0000256" key="2">
    <source>
        <dbReference type="ARBA" id="ARBA00004496"/>
    </source>
</evidence>
<dbReference type="EC" id="5.2.1.8" evidence="4"/>
<comment type="subcellular location">
    <subcellularLocation>
        <location evidence="2">Cytoplasm</location>
    </subcellularLocation>
</comment>
<accession>E0NVC7</accession>
<evidence type="ECO:0000256" key="5">
    <source>
        <dbReference type="ARBA" id="ARBA00022490"/>
    </source>
</evidence>
<name>E0NVC7_9BACT</name>
<evidence type="ECO:0000256" key="3">
    <source>
        <dbReference type="ARBA" id="ARBA00006577"/>
    </source>
</evidence>
<evidence type="ECO:0000256" key="4">
    <source>
        <dbReference type="ARBA" id="ARBA00013194"/>
    </source>
</evidence>
<dbReference type="STRING" id="862515.HMPREF0658_2132"/>
<organism evidence="9 10">
    <name type="scientific">Hoylesella marshii DSM 16973 = JCM 13450</name>
    <dbReference type="NCBI Taxonomy" id="862515"/>
    <lineage>
        <taxon>Bacteria</taxon>
        <taxon>Pseudomonadati</taxon>
        <taxon>Bacteroidota</taxon>
        <taxon>Bacteroidia</taxon>
        <taxon>Bacteroidales</taxon>
        <taxon>Prevotellaceae</taxon>
        <taxon>Hoylesella</taxon>
    </lineage>
</organism>
<evidence type="ECO:0000256" key="7">
    <source>
        <dbReference type="ARBA" id="ARBA00023186"/>
    </source>
</evidence>
<proteinExistence type="inferred from homology"/>
<evidence type="ECO:0000313" key="10">
    <source>
        <dbReference type="Proteomes" id="UP000004394"/>
    </source>
</evidence>
<evidence type="ECO:0000256" key="6">
    <source>
        <dbReference type="ARBA" id="ARBA00023110"/>
    </source>
</evidence>
<dbReference type="SUPFAM" id="SSF54534">
    <property type="entry name" value="FKBP-like"/>
    <property type="match status" value="1"/>
</dbReference>
<comment type="catalytic activity">
    <reaction evidence="1">
        <text>[protein]-peptidylproline (omega=180) = [protein]-peptidylproline (omega=0)</text>
        <dbReference type="Rhea" id="RHEA:16237"/>
        <dbReference type="Rhea" id="RHEA-COMP:10747"/>
        <dbReference type="Rhea" id="RHEA-COMP:10748"/>
        <dbReference type="ChEBI" id="CHEBI:83833"/>
        <dbReference type="ChEBI" id="CHEBI:83834"/>
        <dbReference type="EC" id="5.2.1.8"/>
    </reaction>
</comment>
<keyword evidence="8 9" id="KW-0413">Isomerase</keyword>
<evidence type="ECO:0000313" key="9">
    <source>
        <dbReference type="EMBL" id="EFM00861.1"/>
    </source>
</evidence>
<dbReference type="Gene3D" id="2.40.10.330">
    <property type="match status" value="1"/>
</dbReference>
<dbReference type="Gene3D" id="3.10.50.40">
    <property type="match status" value="1"/>
</dbReference>
<dbReference type="EMBL" id="AEEI01000061">
    <property type="protein sequence ID" value="EFM00861.1"/>
    <property type="molecule type" value="Genomic_DNA"/>
</dbReference>
<dbReference type="PANTHER" id="PTHR47861:SF3">
    <property type="entry name" value="FKBP-TYPE PEPTIDYL-PROLYL CIS-TRANS ISOMERASE SLYD"/>
    <property type="match status" value="1"/>
</dbReference>
<dbReference type="Proteomes" id="UP000004394">
    <property type="component" value="Unassembled WGS sequence"/>
</dbReference>
<reference evidence="9" key="1">
    <citation type="submission" date="2010-07" db="EMBL/GenBank/DDBJ databases">
        <authorList>
            <person name="Muzny D."/>
            <person name="Qin X."/>
            <person name="Deng J."/>
            <person name="Jiang H."/>
            <person name="Liu Y."/>
            <person name="Qu J."/>
            <person name="Song X.-Z."/>
            <person name="Zhang L."/>
            <person name="Thornton R."/>
            <person name="Coyle M."/>
            <person name="Francisco L."/>
            <person name="Jackson L."/>
            <person name="Javaid M."/>
            <person name="Korchina V."/>
            <person name="Kovar C."/>
            <person name="Mata R."/>
            <person name="Mathew T."/>
            <person name="Ngo R."/>
            <person name="Nguyen L."/>
            <person name="Nguyen N."/>
            <person name="Okwuonu G."/>
            <person name="Ongeri F."/>
            <person name="Pham C."/>
            <person name="Simmons D."/>
            <person name="Wilczek-Boney K."/>
            <person name="Hale W."/>
            <person name="Jakkamsetti A."/>
            <person name="Pham P."/>
            <person name="Ruth R."/>
            <person name="San Lucas F."/>
            <person name="Warren J."/>
            <person name="Zhang J."/>
            <person name="Zhao Z."/>
            <person name="Zhou C."/>
            <person name="Zhu D."/>
            <person name="Lee S."/>
            <person name="Bess C."/>
            <person name="Blankenburg K."/>
            <person name="Forbes L."/>
            <person name="Fu Q."/>
            <person name="Gubbala S."/>
            <person name="Hirani K."/>
            <person name="Jayaseelan J.C."/>
            <person name="Lara F."/>
            <person name="Munidasa M."/>
            <person name="Palculict T."/>
            <person name="Patil S."/>
            <person name="Pu L.-L."/>
            <person name="Saada N."/>
            <person name="Tang L."/>
            <person name="Weissenberger G."/>
            <person name="Zhu Y."/>
            <person name="Hemphill L."/>
            <person name="Shang Y."/>
            <person name="Youmans B."/>
            <person name="Ayvaz T."/>
            <person name="Ross M."/>
            <person name="Santibanez J."/>
            <person name="Aqrawi P."/>
            <person name="Gross S."/>
            <person name="Joshi V."/>
            <person name="Fowler G."/>
            <person name="Nazareth L."/>
            <person name="Reid J."/>
            <person name="Worley K."/>
            <person name="Petrosino J."/>
            <person name="Highlander S."/>
            <person name="Gibbs R."/>
        </authorList>
    </citation>
    <scope>NUCLEOTIDE SEQUENCE [LARGE SCALE GENOMIC DNA]</scope>
    <source>
        <strain evidence="9">DSM 16973</strain>
    </source>
</reference>
<dbReference type="GO" id="GO:0003755">
    <property type="term" value="F:peptidyl-prolyl cis-trans isomerase activity"/>
    <property type="evidence" value="ECO:0007669"/>
    <property type="project" value="UniProtKB-KW"/>
</dbReference>
<dbReference type="HOGENOM" id="CLU_098197_0_0_10"/>
<gene>
    <name evidence="9" type="primary">slyD</name>
    <name evidence="9" type="ORF">HMPREF0658_2132</name>
</gene>
<evidence type="ECO:0000256" key="1">
    <source>
        <dbReference type="ARBA" id="ARBA00000971"/>
    </source>
</evidence>
<evidence type="ECO:0000256" key="8">
    <source>
        <dbReference type="ARBA" id="ARBA00023235"/>
    </source>
</evidence>
<keyword evidence="5" id="KW-0963">Cytoplasm</keyword>
<protein>
    <recommendedName>
        <fullName evidence="4">peptidylprolyl isomerase</fullName>
        <ecNumber evidence="4">5.2.1.8</ecNumber>
    </recommendedName>
</protein>
<dbReference type="InterPro" id="IPR046357">
    <property type="entry name" value="PPIase_dom_sf"/>
</dbReference>
<sequence length="228" mass="25361">MVSLNFFVPLHQIVIYKKEDMEQTENKYLAVAYTLYKITNGQEELVEEAPEDKPFCFISGFGTTIECFESNVIGLETNGTFDFTLSKQEAYGDHEAERVLDLSKDIFTINGHFDHDNIYVDAIIPLQNEDGNRFNGRVLDISDDKVKVDLNHPLAGCDLHFVGKIVENREATKDEIQSMLNALSGEGSCGCGCGSCGCEEGDGHEGCHHGHEHHHHHGHGHDGRCGCH</sequence>
<dbReference type="InterPro" id="IPR048261">
    <property type="entry name" value="SlpA/SlyD-like_ins_sf"/>
</dbReference>
<dbReference type="eggNOG" id="COG1047">
    <property type="taxonomic scope" value="Bacteria"/>
</dbReference>
<comment type="similarity">
    <text evidence="3">Belongs to the FKBP-type PPIase family.</text>
</comment>
<keyword evidence="6" id="KW-0697">Rotamase</keyword>